<feature type="DNA-binding region" description="H-T-H motif" evidence="2">
    <location>
        <begin position="34"/>
        <end position="53"/>
    </location>
</feature>
<dbReference type="GO" id="GO:0000976">
    <property type="term" value="F:transcription cis-regulatory region binding"/>
    <property type="evidence" value="ECO:0007669"/>
    <property type="project" value="TreeGrafter"/>
</dbReference>
<evidence type="ECO:0000259" key="3">
    <source>
        <dbReference type="PROSITE" id="PS50977"/>
    </source>
</evidence>
<dbReference type="InterPro" id="IPR001647">
    <property type="entry name" value="HTH_TetR"/>
</dbReference>
<keyword evidence="6" id="KW-1185">Reference proteome</keyword>
<dbReference type="InterPro" id="IPR050109">
    <property type="entry name" value="HTH-type_TetR-like_transc_reg"/>
</dbReference>
<dbReference type="SUPFAM" id="SSF46689">
    <property type="entry name" value="Homeodomain-like"/>
    <property type="match status" value="1"/>
</dbReference>
<dbReference type="Gene3D" id="1.10.357.10">
    <property type="entry name" value="Tetracycline Repressor, domain 2"/>
    <property type="match status" value="1"/>
</dbReference>
<reference evidence="5" key="2">
    <citation type="submission" date="2018-08" db="EMBL/GenBank/DDBJ databases">
        <authorList>
            <person name="Ferrada E.E."/>
            <person name="Latorre B.A."/>
        </authorList>
    </citation>
    <scope>NUCLEOTIDE SEQUENCE [LARGE SCALE GENOMIC DNA]</scope>
    <source>
        <strain evidence="5">Propionibacterium_australiense1</strain>
    </source>
</reference>
<dbReference type="Pfam" id="PF00440">
    <property type="entry name" value="TetR_N"/>
    <property type="match status" value="1"/>
</dbReference>
<evidence type="ECO:0000313" key="6">
    <source>
        <dbReference type="Proteomes" id="UP000263928"/>
    </source>
</evidence>
<dbReference type="PANTHER" id="PTHR30055:SF233">
    <property type="entry name" value="REGULATORY PROTEIN TETR"/>
    <property type="match status" value="1"/>
</dbReference>
<dbReference type="SUPFAM" id="SSF48498">
    <property type="entry name" value="Tetracyclin repressor-like, C-terminal domain"/>
    <property type="match status" value="1"/>
</dbReference>
<dbReference type="InterPro" id="IPR036271">
    <property type="entry name" value="Tet_transcr_reg_TetR-rel_C_sf"/>
</dbReference>
<reference evidence="4 7" key="3">
    <citation type="submission" date="2018-10" db="EMBL/GenBank/DDBJ databases">
        <title>Propionibacterium australiense Genome Sequencing and Assembly.</title>
        <authorList>
            <person name="Bernier A.-M."/>
            <person name="Bernard K."/>
        </authorList>
    </citation>
    <scope>NUCLEOTIDE SEQUENCE [LARGE SCALE GENOMIC DNA]</scope>
    <source>
        <strain evidence="4 7">NML98A078</strain>
    </source>
</reference>
<sequence>MPRPTFFNLPEDKRSRVLAALKDEFATRTYSQASVDRITAAAGVSKGSFYQYFDDKQDAYTHLVRELMSARLGVAGSPSPEEPFEEVLTALVLGSHDFHRSDPQGWAVLARALSDDAPAVLGSDEALSEGVRRWAVTAIATGQSTGELRDDVDPGTAAWMIERVLLGVPQYVVARFGVSPEGAATDGSAFDSPEIASVAHDVVALLTAALTAMPRGGGGR</sequence>
<dbReference type="OrthoDB" id="5112469at2"/>
<dbReference type="GO" id="GO:0003700">
    <property type="term" value="F:DNA-binding transcription factor activity"/>
    <property type="evidence" value="ECO:0007669"/>
    <property type="project" value="TreeGrafter"/>
</dbReference>
<name>A0A383S4I3_9ACTN</name>
<evidence type="ECO:0000313" key="7">
    <source>
        <dbReference type="Proteomes" id="UP000279336"/>
    </source>
</evidence>
<feature type="domain" description="HTH tetR-type" evidence="3">
    <location>
        <begin position="11"/>
        <end position="71"/>
    </location>
</feature>
<dbReference type="PANTHER" id="PTHR30055">
    <property type="entry name" value="HTH-TYPE TRANSCRIPTIONAL REGULATOR RUTR"/>
    <property type="match status" value="1"/>
</dbReference>
<accession>A0A383S4I3</accession>
<dbReference type="EMBL" id="RCIW01000005">
    <property type="protein sequence ID" value="RLP11300.1"/>
    <property type="molecule type" value="Genomic_DNA"/>
</dbReference>
<proteinExistence type="predicted"/>
<reference evidence="6" key="1">
    <citation type="submission" date="2018-08" db="EMBL/GenBank/DDBJ databases">
        <authorList>
            <person name="Hornung B."/>
        </authorList>
    </citation>
    <scope>NUCLEOTIDE SEQUENCE [LARGE SCALE GENOMIC DNA]</scope>
</reference>
<dbReference type="Proteomes" id="UP000263928">
    <property type="component" value="Unassembled WGS sequence"/>
</dbReference>
<protein>
    <submittedName>
        <fullName evidence="5">DNA-binding HTH domain, TetR-type</fullName>
    </submittedName>
    <submittedName>
        <fullName evidence="4">TetR family transcriptional regulator</fullName>
    </submittedName>
</protein>
<evidence type="ECO:0000256" key="1">
    <source>
        <dbReference type="ARBA" id="ARBA00023125"/>
    </source>
</evidence>
<gene>
    <name evidence="4" type="ORF">D7U36_04040</name>
    <name evidence="5" type="ORF">PROPAUS_0839</name>
</gene>
<dbReference type="Proteomes" id="UP000279336">
    <property type="component" value="Unassembled WGS sequence"/>
</dbReference>
<evidence type="ECO:0000313" key="5">
    <source>
        <dbReference type="EMBL" id="SYZ32928.1"/>
    </source>
</evidence>
<dbReference type="EMBL" id="UNQJ01000004">
    <property type="protein sequence ID" value="SYZ32928.1"/>
    <property type="molecule type" value="Genomic_DNA"/>
</dbReference>
<evidence type="ECO:0000256" key="2">
    <source>
        <dbReference type="PROSITE-ProRule" id="PRU00335"/>
    </source>
</evidence>
<dbReference type="InterPro" id="IPR009057">
    <property type="entry name" value="Homeodomain-like_sf"/>
</dbReference>
<evidence type="ECO:0000313" key="4">
    <source>
        <dbReference type="EMBL" id="RLP11300.1"/>
    </source>
</evidence>
<organism evidence="5 6">
    <name type="scientific">Propionibacterium australiense</name>
    <dbReference type="NCBI Taxonomy" id="119981"/>
    <lineage>
        <taxon>Bacteria</taxon>
        <taxon>Bacillati</taxon>
        <taxon>Actinomycetota</taxon>
        <taxon>Actinomycetes</taxon>
        <taxon>Propionibacteriales</taxon>
        <taxon>Propionibacteriaceae</taxon>
        <taxon>Propionibacterium</taxon>
    </lineage>
</organism>
<dbReference type="PROSITE" id="PS50977">
    <property type="entry name" value="HTH_TETR_2"/>
    <property type="match status" value="1"/>
</dbReference>
<dbReference type="AlphaFoldDB" id="A0A383S4I3"/>
<keyword evidence="1 2" id="KW-0238">DNA-binding</keyword>